<comment type="subcellular location">
    <subcellularLocation>
        <location evidence="1">Nucleus</location>
    </subcellularLocation>
</comment>
<dbReference type="KEGG" id="eiv:EIN_275020"/>
<protein>
    <recommendedName>
        <fullName evidence="7">Mediator of RNA polymerase II transcription subunit 21</fullName>
    </recommendedName>
</protein>
<dbReference type="RefSeq" id="XP_004254686.1">
    <property type="nucleotide sequence ID" value="XM_004254638.1"/>
</dbReference>
<dbReference type="SUPFAM" id="SSF140718">
    <property type="entry name" value="Mediator hinge subcomplex-like"/>
    <property type="match status" value="1"/>
</dbReference>
<evidence type="ECO:0000313" key="5">
    <source>
        <dbReference type="EMBL" id="ELP87915.1"/>
    </source>
</evidence>
<evidence type="ECO:0000313" key="6">
    <source>
        <dbReference type="Proteomes" id="UP000014680"/>
    </source>
</evidence>
<dbReference type="EMBL" id="KB206783">
    <property type="protein sequence ID" value="ELP87915.1"/>
    <property type="molecule type" value="Genomic_DNA"/>
</dbReference>
<dbReference type="InterPro" id="IPR021384">
    <property type="entry name" value="Mediator_Med21"/>
</dbReference>
<gene>
    <name evidence="5" type="ORF">EIN_275020</name>
</gene>
<dbReference type="InterPro" id="IPR037212">
    <property type="entry name" value="Med7/Med21-like"/>
</dbReference>
<proteinExistence type="predicted"/>
<dbReference type="OrthoDB" id="28708at2759"/>
<accession>A0A0A1U1L6</accession>
<dbReference type="GeneID" id="14886854"/>
<dbReference type="OMA" id="YLNDAMI"/>
<dbReference type="Gene3D" id="6.10.280.10">
    <property type="entry name" value="Mediator complex, subunit Med21"/>
    <property type="match status" value="1"/>
</dbReference>
<reference evidence="5 6" key="1">
    <citation type="submission" date="2012-10" db="EMBL/GenBank/DDBJ databases">
        <authorList>
            <person name="Zafar N."/>
            <person name="Inman J."/>
            <person name="Hall N."/>
            <person name="Lorenzi H."/>
            <person name="Caler E."/>
        </authorList>
    </citation>
    <scope>NUCLEOTIDE SEQUENCE [LARGE SCALE GENOMIC DNA]</scope>
    <source>
        <strain evidence="5 6">IP1</strain>
    </source>
</reference>
<dbReference type="GO" id="GO:0016592">
    <property type="term" value="C:mediator complex"/>
    <property type="evidence" value="ECO:0007669"/>
    <property type="project" value="InterPro"/>
</dbReference>
<dbReference type="Proteomes" id="UP000014680">
    <property type="component" value="Unassembled WGS sequence"/>
</dbReference>
<dbReference type="AlphaFoldDB" id="A0A0A1U1L6"/>
<keyword evidence="2" id="KW-0805">Transcription regulation</keyword>
<keyword evidence="6" id="KW-1185">Reference proteome</keyword>
<evidence type="ECO:0008006" key="7">
    <source>
        <dbReference type="Google" id="ProtNLM"/>
    </source>
</evidence>
<keyword evidence="4" id="KW-0539">Nucleus</keyword>
<organism evidence="5 6">
    <name type="scientific">Entamoeba invadens IP1</name>
    <dbReference type="NCBI Taxonomy" id="370355"/>
    <lineage>
        <taxon>Eukaryota</taxon>
        <taxon>Amoebozoa</taxon>
        <taxon>Evosea</taxon>
        <taxon>Archamoebae</taxon>
        <taxon>Mastigamoebida</taxon>
        <taxon>Entamoebidae</taxon>
        <taxon>Entamoeba</taxon>
    </lineage>
</organism>
<sequence length="126" mass="14287">MSRQVDIIDQIFANIDYLNDAMIAPLAELGNYLANDQQLQQLKDEDYQRHAKNIVAVVKNLDVLIDQLPPLEDNTPEVNQKIQELEVRNKAVDQKLKEVVGESESCLNHLYAVDETIQSAVINSKN</sequence>
<evidence type="ECO:0000256" key="2">
    <source>
        <dbReference type="ARBA" id="ARBA00023015"/>
    </source>
</evidence>
<name>A0A0A1U1L6_ENTIV</name>
<evidence type="ECO:0000256" key="4">
    <source>
        <dbReference type="ARBA" id="ARBA00023242"/>
    </source>
</evidence>
<evidence type="ECO:0000256" key="3">
    <source>
        <dbReference type="ARBA" id="ARBA00023163"/>
    </source>
</evidence>
<keyword evidence="3" id="KW-0804">Transcription</keyword>
<dbReference type="Pfam" id="PF11221">
    <property type="entry name" value="Med21"/>
    <property type="match status" value="1"/>
</dbReference>
<evidence type="ECO:0000256" key="1">
    <source>
        <dbReference type="ARBA" id="ARBA00004123"/>
    </source>
</evidence>
<dbReference type="VEuPathDB" id="AmoebaDB:EIN_275020"/>